<dbReference type="eggNOG" id="ENOG50316GE">
    <property type="taxonomic scope" value="Bacteria"/>
</dbReference>
<feature type="transmembrane region" description="Helical" evidence="1">
    <location>
        <begin position="12"/>
        <end position="34"/>
    </location>
</feature>
<evidence type="ECO:0000259" key="2">
    <source>
        <dbReference type="Pfam" id="PF07811"/>
    </source>
</evidence>
<keyword evidence="1" id="KW-1133">Transmembrane helix</keyword>
<dbReference type="EMBL" id="AFWH01000001">
    <property type="protein sequence ID" value="EGU53998.1"/>
    <property type="molecule type" value="Genomic_DNA"/>
</dbReference>
<evidence type="ECO:0000313" key="5">
    <source>
        <dbReference type="Proteomes" id="UP000002817"/>
    </source>
</evidence>
<dbReference type="EMBL" id="ACZV01000004">
    <property type="protein sequence ID" value="EEX94452.1"/>
    <property type="molecule type" value="Genomic_DNA"/>
</dbReference>
<organism evidence="4 5">
    <name type="scientific">Vibrio orientalis CIP 102891 = ATCC 33934</name>
    <dbReference type="NCBI Taxonomy" id="675816"/>
    <lineage>
        <taxon>Bacteria</taxon>
        <taxon>Pseudomonadati</taxon>
        <taxon>Pseudomonadota</taxon>
        <taxon>Gammaproteobacteria</taxon>
        <taxon>Vibrionales</taxon>
        <taxon>Vibrionaceae</taxon>
        <taxon>Vibrio</taxon>
        <taxon>Vibrio oreintalis group</taxon>
    </lineage>
</organism>
<reference evidence="4" key="2">
    <citation type="submission" date="2011-08" db="EMBL/GenBank/DDBJ databases">
        <authorList>
            <person name="Hoffman M."/>
            <person name="Strain E.A."/>
            <person name="Brown E."/>
            <person name="Allard M.W."/>
        </authorList>
    </citation>
    <scope>NUCLEOTIDE SEQUENCE</scope>
    <source>
        <strain evidence="4">CIP 102891</strain>
    </source>
</reference>
<reference evidence="4 5" key="3">
    <citation type="journal article" date="2012" name="Int. J. Syst. Evol. Microbiol.">
        <title>Vibrio caribbeanicus sp. nov., isolated from the marine sponge Scleritoderma cyanea.</title>
        <authorList>
            <person name="Hoffmann M."/>
            <person name="Monday S.R."/>
            <person name="Allard M.W."/>
            <person name="Strain E.A."/>
            <person name="Whittaker P."/>
            <person name="Naum M."/>
            <person name="McCarthy P.J."/>
            <person name="Lopez J.V."/>
            <person name="Fischer M."/>
            <person name="Brown E.W."/>
        </authorList>
    </citation>
    <scope>NUCLEOTIDE SEQUENCE [LARGE SCALE GENOMIC DNA]</scope>
    <source>
        <strain evidence="4">CIP 102891</strain>
        <strain evidence="5">CIP 102891 / ATCC 33934</strain>
    </source>
</reference>
<dbReference type="OrthoDB" id="5876298at2"/>
<gene>
    <name evidence="3" type="ORF">VIA_001612</name>
    <name evidence="4" type="ORF">VIOR3934_19265</name>
</gene>
<protein>
    <recommendedName>
        <fullName evidence="2">TadE-like domain-containing protein</fullName>
    </recommendedName>
</protein>
<keyword evidence="6" id="KW-1185">Reference proteome</keyword>
<evidence type="ECO:0000313" key="6">
    <source>
        <dbReference type="Proteomes" id="UP000003515"/>
    </source>
</evidence>
<sequence>MKRQRGSQSLEFAMIALPFVLLLLVVFELTRFLWINMVFDSAVNQAMRVARVMPPAYAADQSVKEKIASYPLLEEEKVELSAPRYAGFVSDLAHYRMTSATQAKLGQYTVNYHFSFLLIPKLSEVWKESMTLQRVMVVAYDH</sequence>
<keyword evidence="1" id="KW-0472">Membrane</keyword>
<evidence type="ECO:0000256" key="1">
    <source>
        <dbReference type="SAM" id="Phobius"/>
    </source>
</evidence>
<feature type="domain" description="TadE-like" evidence="2">
    <location>
        <begin position="6"/>
        <end position="48"/>
    </location>
</feature>
<dbReference type="Proteomes" id="UP000003515">
    <property type="component" value="Unassembled WGS sequence"/>
</dbReference>
<evidence type="ECO:0000313" key="4">
    <source>
        <dbReference type="EMBL" id="EGU53998.1"/>
    </source>
</evidence>
<dbReference type="RefSeq" id="WP_004412364.1">
    <property type="nucleotide sequence ID" value="NZ_ACZV01000004.1"/>
</dbReference>
<evidence type="ECO:0000313" key="3">
    <source>
        <dbReference type="EMBL" id="EEX94452.1"/>
    </source>
</evidence>
<dbReference type="AlphaFoldDB" id="C9QEH9"/>
<reference evidence="3 6" key="1">
    <citation type="submission" date="2009-10" db="EMBL/GenBank/DDBJ databases">
        <authorList>
            <consortium name="Los Alamos National Laboratory (LANL)"/>
            <consortium name="National Microbial Pathogen Data Resource (NMPDR)"/>
            <person name="Munk A.C."/>
            <person name="Chertkov O."/>
            <person name="Tapia R."/>
            <person name="Green L."/>
            <person name="Rogers Y."/>
            <person name="Detter J.C."/>
            <person name="Bruce D."/>
            <person name="Brettin T.S."/>
            <person name="Colwell R.R."/>
            <person name="Huq A."/>
            <person name="Grim C.J."/>
            <person name="Hasan N.A."/>
            <person name="Bartels D."/>
            <person name="Vonstein V."/>
        </authorList>
    </citation>
    <scope>NUCLEOTIDE SEQUENCE [LARGE SCALE GENOMIC DNA]</scope>
    <source>
        <strain evidence="3 6">CIP 102891</strain>
    </source>
</reference>
<name>C9QEH9_VIBOR</name>
<dbReference type="Pfam" id="PF07811">
    <property type="entry name" value="TadE"/>
    <property type="match status" value="1"/>
</dbReference>
<dbReference type="Proteomes" id="UP000002817">
    <property type="component" value="Unassembled WGS sequence"/>
</dbReference>
<comment type="caution">
    <text evidence="4">The sequence shown here is derived from an EMBL/GenBank/DDBJ whole genome shotgun (WGS) entry which is preliminary data.</text>
</comment>
<proteinExistence type="predicted"/>
<dbReference type="PATRIC" id="fig|675816.5.peg.79"/>
<keyword evidence="1" id="KW-0812">Transmembrane</keyword>
<dbReference type="InterPro" id="IPR012495">
    <property type="entry name" value="TadE-like_dom"/>
</dbReference>
<dbReference type="STRING" id="675816.VIA_001612"/>
<accession>C9QEH9</accession>